<dbReference type="Proteomes" id="UP000076532">
    <property type="component" value="Unassembled WGS sequence"/>
</dbReference>
<keyword evidence="2" id="KW-1185">Reference proteome</keyword>
<sequence length="205" mass="23617">MGLDERSEGSAHVFEWMDDFIVRAQFSTQSLQVFFFQIFFKYIRNFLFTQIYVKGPTRATRGNIIVNFGIHVTEHRSQLILHRILSQCRDNGRRDLELILEVHFECLVMIRECIWCSVLRRSRGDTSPHFRQKLVILLGATSSGPIVSNKKMWTYVISETNEVSRKAEAIGCRAEQCKINDAKPAKQWYGASMGLDGRSENAAHV</sequence>
<reference evidence="1 2" key="1">
    <citation type="journal article" date="2016" name="Mol. Biol. Evol.">
        <title>Comparative Genomics of Early-Diverging Mushroom-Forming Fungi Provides Insights into the Origins of Lignocellulose Decay Capabilities.</title>
        <authorList>
            <person name="Nagy L.G."/>
            <person name="Riley R."/>
            <person name="Tritt A."/>
            <person name="Adam C."/>
            <person name="Daum C."/>
            <person name="Floudas D."/>
            <person name="Sun H."/>
            <person name="Yadav J.S."/>
            <person name="Pangilinan J."/>
            <person name="Larsson K.H."/>
            <person name="Matsuura K."/>
            <person name="Barry K."/>
            <person name="Labutti K."/>
            <person name="Kuo R."/>
            <person name="Ohm R.A."/>
            <person name="Bhattacharya S.S."/>
            <person name="Shirouzu T."/>
            <person name="Yoshinaga Y."/>
            <person name="Martin F.M."/>
            <person name="Grigoriev I.V."/>
            <person name="Hibbett D.S."/>
        </authorList>
    </citation>
    <scope>NUCLEOTIDE SEQUENCE [LARGE SCALE GENOMIC DNA]</scope>
    <source>
        <strain evidence="1 2">CBS 109695</strain>
    </source>
</reference>
<accession>A0A166C244</accession>
<name>A0A166C244_9AGAM</name>
<dbReference type="AlphaFoldDB" id="A0A166C244"/>
<gene>
    <name evidence="1" type="ORF">FIBSPDRAFT_137822</name>
</gene>
<organism evidence="1 2">
    <name type="scientific">Athelia psychrophila</name>
    <dbReference type="NCBI Taxonomy" id="1759441"/>
    <lineage>
        <taxon>Eukaryota</taxon>
        <taxon>Fungi</taxon>
        <taxon>Dikarya</taxon>
        <taxon>Basidiomycota</taxon>
        <taxon>Agaricomycotina</taxon>
        <taxon>Agaricomycetes</taxon>
        <taxon>Agaricomycetidae</taxon>
        <taxon>Atheliales</taxon>
        <taxon>Atheliaceae</taxon>
        <taxon>Athelia</taxon>
    </lineage>
</organism>
<evidence type="ECO:0000313" key="2">
    <source>
        <dbReference type="Proteomes" id="UP000076532"/>
    </source>
</evidence>
<proteinExistence type="predicted"/>
<protein>
    <submittedName>
        <fullName evidence="1">Uncharacterized protein</fullName>
    </submittedName>
</protein>
<dbReference type="EMBL" id="KV417636">
    <property type="protein sequence ID" value="KZP13212.1"/>
    <property type="molecule type" value="Genomic_DNA"/>
</dbReference>
<evidence type="ECO:0000313" key="1">
    <source>
        <dbReference type="EMBL" id="KZP13212.1"/>
    </source>
</evidence>